<dbReference type="EMBL" id="CP009817">
    <property type="protein sequence ID" value="ATZ56529.1"/>
    <property type="molecule type" value="Genomic_DNA"/>
</dbReference>
<dbReference type="FunFam" id="3.10.129.10:FF:000103">
    <property type="entry name" value="WGS project CABT00000000 data, contig 2.1"/>
    <property type="match status" value="1"/>
</dbReference>
<reference evidence="1 2" key="3">
    <citation type="journal article" date="2017" name="Mol. Plant Pathol.">
        <title>A gapless genome sequence of the fungus Botrytis cinerea.</title>
        <authorList>
            <person name="Van Kan J.A."/>
            <person name="Stassen J.H."/>
            <person name="Mosbach A."/>
            <person name="Van Der Lee T.A."/>
            <person name="Faino L."/>
            <person name="Farmer A.D."/>
            <person name="Papasotiriou D.G."/>
            <person name="Zhou S."/>
            <person name="Seidl M.F."/>
            <person name="Cottam E."/>
            <person name="Edel D."/>
            <person name="Hahn M."/>
            <person name="Schwartz D.C."/>
            <person name="Dietrich R.A."/>
            <person name="Widdison S."/>
            <person name="Scalliet G."/>
        </authorList>
    </citation>
    <scope>NUCLEOTIDE SEQUENCE [LARGE SCALE GENOMIC DNA]</scope>
    <source>
        <strain evidence="1 2">B05.10</strain>
    </source>
</reference>
<dbReference type="SUPFAM" id="SSF54637">
    <property type="entry name" value="Thioesterase/thiol ester dehydrase-isomerase"/>
    <property type="match status" value="1"/>
</dbReference>
<sequence length="332" mass="37044">MIPSLVKYGLRATKHATDANPSALASMLLKEHATNGPLVRSQYLDVNQLQRLSATLASHSGSDPSSAFAVESSPDSLPIPPCHHLVYFTPPDAEDKLGLDGSDTIFNPPGSFTRRMWAGGELEWVDGNELVTGEKAEETTTLKSAEVKKTKAGDEMIVVGVEKTFRNSKGLALVDRRNWLFRQAIDLNNPPPLPPLPSFASAPSAQYEHAITHTPVSLFRFSALTFNAHKIHYDRDWCRKVEGHRDCVVHGPLNLIHMVDFWRHVIGKSERGTVNDKLTVLLPKKVTYRATSPFYVGEEYRVLMEEEKEKVCNMKIVDRFGTVGMVGKIERR</sequence>
<dbReference type="GO" id="GO:0005739">
    <property type="term" value="C:mitochondrion"/>
    <property type="evidence" value="ECO:0007669"/>
    <property type="project" value="TreeGrafter"/>
</dbReference>
<proteinExistence type="predicted"/>
<dbReference type="GO" id="GO:0019171">
    <property type="term" value="F:(3R)-hydroxyacyl-[acyl-carrier-protein] dehydratase activity"/>
    <property type="evidence" value="ECO:0007669"/>
    <property type="project" value="TreeGrafter"/>
</dbReference>
<dbReference type="GeneID" id="5436879"/>
<dbReference type="KEGG" id="bfu:BCIN_13g03670"/>
<protein>
    <submittedName>
        <fullName evidence="1">Uncharacterized protein</fullName>
    </submittedName>
</protein>
<dbReference type="OrthoDB" id="3257538at2759"/>
<dbReference type="PANTHER" id="PTHR28152:SF2">
    <property type="entry name" value="N-TERMINAL OF MAOC-LIKE DEHYDRATASE DOMAIN-CONTAINING PROTEIN"/>
    <property type="match status" value="1"/>
</dbReference>
<dbReference type="PANTHER" id="PTHR28152">
    <property type="entry name" value="HYDROXYACYL-THIOESTER DEHYDRATASE TYPE 2, MITOCHONDRIAL"/>
    <property type="match status" value="1"/>
</dbReference>
<evidence type="ECO:0000313" key="1">
    <source>
        <dbReference type="EMBL" id="ATZ56529.1"/>
    </source>
</evidence>
<keyword evidence="2" id="KW-1185">Reference proteome</keyword>
<name>A0A384K107_BOTFB</name>
<dbReference type="RefSeq" id="XP_024552614.1">
    <property type="nucleotide sequence ID" value="XM_024696801.1"/>
</dbReference>
<reference evidence="1 2" key="2">
    <citation type="journal article" date="2012" name="Eukaryot. Cell">
        <title>Genome update of Botrytis cinerea strains B05.10 and T4.</title>
        <authorList>
            <person name="Staats M."/>
            <person name="van Kan J.A."/>
        </authorList>
    </citation>
    <scope>NUCLEOTIDE SEQUENCE [LARGE SCALE GENOMIC DNA]</scope>
    <source>
        <strain evidence="1 2">B05.10</strain>
    </source>
</reference>
<dbReference type="AlphaFoldDB" id="A0A384K107"/>
<dbReference type="Gene3D" id="3.10.129.10">
    <property type="entry name" value="Hotdog Thioesterase"/>
    <property type="match status" value="1"/>
</dbReference>
<dbReference type="InterPro" id="IPR052741">
    <property type="entry name" value="Mitochondrial_HTD2"/>
</dbReference>
<gene>
    <name evidence="1" type="ORF">BCIN_13g03670</name>
</gene>
<evidence type="ECO:0000313" key="2">
    <source>
        <dbReference type="Proteomes" id="UP000001798"/>
    </source>
</evidence>
<organism evidence="1 2">
    <name type="scientific">Botryotinia fuckeliana (strain B05.10)</name>
    <name type="common">Noble rot fungus</name>
    <name type="synonym">Botrytis cinerea</name>
    <dbReference type="NCBI Taxonomy" id="332648"/>
    <lineage>
        <taxon>Eukaryota</taxon>
        <taxon>Fungi</taxon>
        <taxon>Dikarya</taxon>
        <taxon>Ascomycota</taxon>
        <taxon>Pezizomycotina</taxon>
        <taxon>Leotiomycetes</taxon>
        <taxon>Helotiales</taxon>
        <taxon>Sclerotiniaceae</taxon>
        <taxon>Botrytis</taxon>
    </lineage>
</organism>
<reference evidence="1 2" key="1">
    <citation type="journal article" date="2011" name="PLoS Genet.">
        <title>Genomic analysis of the necrotrophic fungal pathogens Sclerotinia sclerotiorum and Botrytis cinerea.</title>
        <authorList>
            <person name="Amselem J."/>
            <person name="Cuomo C.A."/>
            <person name="van Kan J.A."/>
            <person name="Viaud M."/>
            <person name="Benito E.P."/>
            <person name="Couloux A."/>
            <person name="Coutinho P.M."/>
            <person name="de Vries R.P."/>
            <person name="Dyer P.S."/>
            <person name="Fillinger S."/>
            <person name="Fournier E."/>
            <person name="Gout L."/>
            <person name="Hahn M."/>
            <person name="Kohn L."/>
            <person name="Lapalu N."/>
            <person name="Plummer K.M."/>
            <person name="Pradier J.M."/>
            <person name="Quevillon E."/>
            <person name="Sharon A."/>
            <person name="Simon A."/>
            <person name="ten Have A."/>
            <person name="Tudzynski B."/>
            <person name="Tudzynski P."/>
            <person name="Wincker P."/>
            <person name="Andrew M."/>
            <person name="Anthouard V."/>
            <person name="Beever R.E."/>
            <person name="Beffa R."/>
            <person name="Benoit I."/>
            <person name="Bouzid O."/>
            <person name="Brault B."/>
            <person name="Chen Z."/>
            <person name="Choquer M."/>
            <person name="Collemare J."/>
            <person name="Cotton P."/>
            <person name="Danchin E.G."/>
            <person name="Da Silva C."/>
            <person name="Gautier A."/>
            <person name="Giraud C."/>
            <person name="Giraud T."/>
            <person name="Gonzalez C."/>
            <person name="Grossetete S."/>
            <person name="Guldener U."/>
            <person name="Henrissat B."/>
            <person name="Howlett B.J."/>
            <person name="Kodira C."/>
            <person name="Kretschmer M."/>
            <person name="Lappartient A."/>
            <person name="Leroch M."/>
            <person name="Levis C."/>
            <person name="Mauceli E."/>
            <person name="Neuveglise C."/>
            <person name="Oeser B."/>
            <person name="Pearson M."/>
            <person name="Poulain J."/>
            <person name="Poussereau N."/>
            <person name="Quesneville H."/>
            <person name="Rascle C."/>
            <person name="Schumacher J."/>
            <person name="Segurens B."/>
            <person name="Sexton A."/>
            <person name="Silva E."/>
            <person name="Sirven C."/>
            <person name="Soanes D.M."/>
            <person name="Talbot N.J."/>
            <person name="Templeton M."/>
            <person name="Yandava C."/>
            <person name="Yarden O."/>
            <person name="Zeng Q."/>
            <person name="Rollins J.A."/>
            <person name="Lebrun M.H."/>
            <person name="Dickman M."/>
        </authorList>
    </citation>
    <scope>NUCLEOTIDE SEQUENCE [LARGE SCALE GENOMIC DNA]</scope>
    <source>
        <strain evidence="1 2">B05.10</strain>
    </source>
</reference>
<dbReference type="InterPro" id="IPR029069">
    <property type="entry name" value="HotDog_dom_sf"/>
</dbReference>
<dbReference type="Proteomes" id="UP000001798">
    <property type="component" value="Chromosome 13"/>
</dbReference>
<accession>A0A384K107</accession>
<dbReference type="VEuPathDB" id="FungiDB:Bcin13g03670"/>